<reference evidence="2" key="1">
    <citation type="submission" date="2022-01" db="EMBL/GenBank/DDBJ databases">
        <title>Comparative genomics reveals a dynamic genome evolution in the ectomycorrhizal milk-cap (Lactarius) mushrooms.</title>
        <authorList>
            <consortium name="DOE Joint Genome Institute"/>
            <person name="Lebreton A."/>
            <person name="Tang N."/>
            <person name="Kuo A."/>
            <person name="LaButti K."/>
            <person name="Drula E."/>
            <person name="Barry K."/>
            <person name="Clum A."/>
            <person name="Lipzen A."/>
            <person name="Mousain D."/>
            <person name="Ng V."/>
            <person name="Wang R."/>
            <person name="Wang X."/>
            <person name="Dai Y."/>
            <person name="Henrissat B."/>
            <person name="Grigoriev I.V."/>
            <person name="Guerin-Laguette A."/>
            <person name="Yu F."/>
            <person name="Martin F.M."/>
        </authorList>
    </citation>
    <scope>NUCLEOTIDE SEQUENCE</scope>
    <source>
        <strain evidence="2">QP</strain>
    </source>
</reference>
<evidence type="ECO:0000313" key="2">
    <source>
        <dbReference type="EMBL" id="KAH8997973.1"/>
    </source>
</evidence>
<feature type="region of interest" description="Disordered" evidence="1">
    <location>
        <begin position="1"/>
        <end position="25"/>
    </location>
</feature>
<name>A0AAD4LSH1_9AGAM</name>
<dbReference type="PANTHER" id="PTHR37848">
    <property type="entry name" value="EXPRESSED PROTEIN"/>
    <property type="match status" value="1"/>
</dbReference>
<evidence type="ECO:0000256" key="1">
    <source>
        <dbReference type="SAM" id="MobiDB-lite"/>
    </source>
</evidence>
<gene>
    <name evidence="2" type="ORF">EDB92DRAFT_2025038</name>
</gene>
<proteinExistence type="predicted"/>
<comment type="caution">
    <text evidence="2">The sequence shown here is derived from an EMBL/GenBank/DDBJ whole genome shotgun (WGS) entry which is preliminary data.</text>
</comment>
<evidence type="ECO:0000313" key="3">
    <source>
        <dbReference type="Proteomes" id="UP001201163"/>
    </source>
</evidence>
<dbReference type="AlphaFoldDB" id="A0AAD4LSH1"/>
<organism evidence="2 3">
    <name type="scientific">Lactarius akahatsu</name>
    <dbReference type="NCBI Taxonomy" id="416441"/>
    <lineage>
        <taxon>Eukaryota</taxon>
        <taxon>Fungi</taxon>
        <taxon>Dikarya</taxon>
        <taxon>Basidiomycota</taxon>
        <taxon>Agaricomycotina</taxon>
        <taxon>Agaricomycetes</taxon>
        <taxon>Russulales</taxon>
        <taxon>Russulaceae</taxon>
        <taxon>Lactarius</taxon>
    </lineage>
</organism>
<dbReference type="Proteomes" id="UP001201163">
    <property type="component" value="Unassembled WGS sequence"/>
</dbReference>
<accession>A0AAD4LSH1</accession>
<dbReference type="PANTHER" id="PTHR37848:SF1">
    <property type="entry name" value="SUN DOMAIN-CONTAINING PROTEIN"/>
    <property type="match status" value="1"/>
</dbReference>
<sequence length="397" mass="45801">MLINIGQVSQQPLSRNSPSEVPPPSFEESVVIGIDKIPEPFPEALGVDKWRDHDRRLNEDGEALYRFLLSQAETPPTFLIHCCGTHNEKRPHRVEKTDSEGRKYTNTEYDTETITDFDFTIEHRVPPRATQWTMRDDEPAYRGSMRKEVGPPGEMTRANGTTVASLRAWQVEQRSRGLPPWVAKERLANSPIGAVEQPRRADVSRSSWTLRQWADDYCQSQKIFKEFVYRKVVYGWDPGTLEAAIRQTIKSTRYRGDHVHVQLQFRNSTVIVRPDVHISNSWIQFLLIITLTYPFVWLFQYLHPHGGGRWEVGGCAYALKWWAQVPLDAVPDRTVPEIQETVDGPRVLIGEREGQWFKRWEGTIKRSVIGRRVDKTVLCEPDEDIRNLPAAKLDGFE</sequence>
<dbReference type="EMBL" id="JAKELL010000006">
    <property type="protein sequence ID" value="KAH8997973.1"/>
    <property type="molecule type" value="Genomic_DNA"/>
</dbReference>
<feature type="compositionally biased region" description="Polar residues" evidence="1">
    <location>
        <begin position="1"/>
        <end position="16"/>
    </location>
</feature>
<protein>
    <submittedName>
        <fullName evidence="2">Uncharacterized protein</fullName>
    </submittedName>
</protein>
<keyword evidence="3" id="KW-1185">Reference proteome</keyword>